<dbReference type="InterPro" id="IPR010982">
    <property type="entry name" value="Lambda_DNA-bd_dom_sf"/>
</dbReference>
<protein>
    <submittedName>
        <fullName evidence="3">DNA-binding XRE family transcriptional regulator</fullName>
    </submittedName>
</protein>
<keyword evidence="4" id="KW-1185">Reference proteome</keyword>
<name>A0A4R6XV92_9GAMM</name>
<comment type="caution">
    <text evidence="3">The sequence shown here is derived from an EMBL/GenBank/DDBJ whole genome shotgun (WGS) entry which is preliminary data.</text>
</comment>
<dbReference type="NCBIfam" id="NF041951">
    <property type="entry name" value="phage_RstR"/>
    <property type="match status" value="1"/>
</dbReference>
<dbReference type="Proteomes" id="UP000295724">
    <property type="component" value="Unassembled WGS sequence"/>
</dbReference>
<feature type="domain" description="HTH cro/C1-type" evidence="2">
    <location>
        <begin position="17"/>
        <end position="71"/>
    </location>
</feature>
<dbReference type="EMBL" id="SNZB01000002">
    <property type="protein sequence ID" value="TDR22300.1"/>
    <property type="molecule type" value="Genomic_DNA"/>
</dbReference>
<dbReference type="CDD" id="cd00093">
    <property type="entry name" value="HTH_XRE"/>
    <property type="match status" value="1"/>
</dbReference>
<dbReference type="SMART" id="SM00530">
    <property type="entry name" value="HTH_XRE"/>
    <property type="match status" value="1"/>
</dbReference>
<evidence type="ECO:0000313" key="3">
    <source>
        <dbReference type="EMBL" id="TDR22300.1"/>
    </source>
</evidence>
<organism evidence="3 4">
    <name type="scientific">Marinicella litoralis</name>
    <dbReference type="NCBI Taxonomy" id="644220"/>
    <lineage>
        <taxon>Bacteria</taxon>
        <taxon>Pseudomonadati</taxon>
        <taxon>Pseudomonadota</taxon>
        <taxon>Gammaproteobacteria</taxon>
        <taxon>Lysobacterales</taxon>
        <taxon>Marinicellaceae</taxon>
        <taxon>Marinicella</taxon>
    </lineage>
</organism>
<sequence length="126" mass="14189">MVIIIDHLLPMSFPSKLIQIRKSQGLTQQALADTANIHINQIRRYEAGSSQPTLEGLIKLAKSLHVSIDELVFDGSDRAPTDKMKLMFEAVANLGEKEQDIIQELLEGMLVKYESRRWDSGRQAAK</sequence>
<evidence type="ECO:0000259" key="2">
    <source>
        <dbReference type="PROSITE" id="PS50943"/>
    </source>
</evidence>
<dbReference type="PANTHER" id="PTHR46558">
    <property type="entry name" value="TRACRIPTIONAL REGULATORY PROTEIN-RELATED-RELATED"/>
    <property type="match status" value="1"/>
</dbReference>
<dbReference type="Pfam" id="PF01381">
    <property type="entry name" value="HTH_3"/>
    <property type="match status" value="1"/>
</dbReference>
<proteinExistence type="predicted"/>
<keyword evidence="1 3" id="KW-0238">DNA-binding</keyword>
<dbReference type="InterPro" id="IPR049639">
    <property type="entry name" value="RstR"/>
</dbReference>
<dbReference type="PANTHER" id="PTHR46558:SF11">
    <property type="entry name" value="HTH-TYPE TRANSCRIPTIONAL REGULATOR XRE"/>
    <property type="match status" value="1"/>
</dbReference>
<dbReference type="AlphaFoldDB" id="A0A4R6XV92"/>
<dbReference type="RefSeq" id="WP_211336984.1">
    <property type="nucleotide sequence ID" value="NZ_NIHB01000002.1"/>
</dbReference>
<dbReference type="GO" id="GO:0003677">
    <property type="term" value="F:DNA binding"/>
    <property type="evidence" value="ECO:0007669"/>
    <property type="project" value="UniProtKB-KW"/>
</dbReference>
<dbReference type="InterPro" id="IPR001387">
    <property type="entry name" value="Cro/C1-type_HTH"/>
</dbReference>
<dbReference type="SUPFAM" id="SSF47413">
    <property type="entry name" value="lambda repressor-like DNA-binding domains"/>
    <property type="match status" value="1"/>
</dbReference>
<gene>
    <name evidence="3" type="ORF">C8D91_0778</name>
</gene>
<accession>A0A4R6XV92</accession>
<dbReference type="PROSITE" id="PS50943">
    <property type="entry name" value="HTH_CROC1"/>
    <property type="match status" value="1"/>
</dbReference>
<reference evidence="3 4" key="1">
    <citation type="submission" date="2019-03" db="EMBL/GenBank/DDBJ databases">
        <title>Genomic Encyclopedia of Type Strains, Phase IV (KMG-IV): sequencing the most valuable type-strain genomes for metagenomic binning, comparative biology and taxonomic classification.</title>
        <authorList>
            <person name="Goeker M."/>
        </authorList>
    </citation>
    <scope>NUCLEOTIDE SEQUENCE [LARGE SCALE GENOMIC DNA]</scope>
    <source>
        <strain evidence="3 4">DSM 25488</strain>
    </source>
</reference>
<evidence type="ECO:0000256" key="1">
    <source>
        <dbReference type="ARBA" id="ARBA00023125"/>
    </source>
</evidence>
<evidence type="ECO:0000313" key="4">
    <source>
        <dbReference type="Proteomes" id="UP000295724"/>
    </source>
</evidence>
<dbReference type="Gene3D" id="1.10.260.40">
    <property type="entry name" value="lambda repressor-like DNA-binding domains"/>
    <property type="match status" value="1"/>
</dbReference>